<comment type="caution">
    <text evidence="3">The sequence shown here is derived from an EMBL/GenBank/DDBJ whole genome shotgun (WGS) entry which is preliminary data.</text>
</comment>
<reference evidence="3" key="1">
    <citation type="submission" date="2021-06" db="EMBL/GenBank/DDBJ databases">
        <authorList>
            <person name="Kallberg Y."/>
            <person name="Tangrot J."/>
            <person name="Rosling A."/>
        </authorList>
    </citation>
    <scope>NUCLEOTIDE SEQUENCE</scope>
    <source>
        <strain evidence="3">CL551</strain>
    </source>
</reference>
<keyword evidence="1" id="KW-0175">Coiled coil</keyword>
<accession>A0A9N9JKU9</accession>
<dbReference type="AlphaFoldDB" id="A0A9N9JKU9"/>
<feature type="non-terminal residue" evidence="3">
    <location>
        <position position="207"/>
    </location>
</feature>
<evidence type="ECO:0000256" key="2">
    <source>
        <dbReference type="SAM" id="MobiDB-lite"/>
    </source>
</evidence>
<feature type="region of interest" description="Disordered" evidence="2">
    <location>
        <begin position="95"/>
        <end position="124"/>
    </location>
</feature>
<keyword evidence="4" id="KW-1185">Reference proteome</keyword>
<feature type="non-terminal residue" evidence="3">
    <location>
        <position position="1"/>
    </location>
</feature>
<sequence length="207" mass="23240">EWEVDAIKRLQILGVIGRWKHSSTSNGTNKSIQTSPLNIENDSGKNNNTQDEIEFWKAPNSNKYAGVAIFQNAGENISFQSMSSNTPTDRISTYEKTSLSTPSPETVTSGSNNCLTPTNGERISTPRKQEINTNELVSLLKDHMVRQDRRLLASQKEIQYLRTTSGRSTSDLQTVTAFVKTLQKENENLKSQIHSATQMEFESLRNN</sequence>
<feature type="region of interest" description="Disordered" evidence="2">
    <location>
        <begin position="21"/>
        <end position="48"/>
    </location>
</feature>
<evidence type="ECO:0000313" key="3">
    <source>
        <dbReference type="EMBL" id="CAG8786847.1"/>
    </source>
</evidence>
<dbReference type="OrthoDB" id="2380221at2759"/>
<gene>
    <name evidence="3" type="ORF">AMORRO_LOCUS17802</name>
</gene>
<feature type="compositionally biased region" description="Polar residues" evidence="2">
    <location>
        <begin position="22"/>
        <end position="48"/>
    </location>
</feature>
<protein>
    <submittedName>
        <fullName evidence="3">12381_t:CDS:1</fullName>
    </submittedName>
</protein>
<dbReference type="EMBL" id="CAJVPV010057467">
    <property type="protein sequence ID" value="CAG8786847.1"/>
    <property type="molecule type" value="Genomic_DNA"/>
</dbReference>
<proteinExistence type="predicted"/>
<dbReference type="Proteomes" id="UP000789342">
    <property type="component" value="Unassembled WGS sequence"/>
</dbReference>
<organism evidence="3 4">
    <name type="scientific">Acaulospora morrowiae</name>
    <dbReference type="NCBI Taxonomy" id="94023"/>
    <lineage>
        <taxon>Eukaryota</taxon>
        <taxon>Fungi</taxon>
        <taxon>Fungi incertae sedis</taxon>
        <taxon>Mucoromycota</taxon>
        <taxon>Glomeromycotina</taxon>
        <taxon>Glomeromycetes</taxon>
        <taxon>Diversisporales</taxon>
        <taxon>Acaulosporaceae</taxon>
        <taxon>Acaulospora</taxon>
    </lineage>
</organism>
<evidence type="ECO:0000256" key="1">
    <source>
        <dbReference type="SAM" id="Coils"/>
    </source>
</evidence>
<feature type="coiled-coil region" evidence="1">
    <location>
        <begin position="172"/>
        <end position="199"/>
    </location>
</feature>
<evidence type="ECO:0000313" key="4">
    <source>
        <dbReference type="Proteomes" id="UP000789342"/>
    </source>
</evidence>
<name>A0A9N9JKU9_9GLOM</name>
<feature type="compositionally biased region" description="Polar residues" evidence="2">
    <location>
        <begin position="95"/>
        <end position="122"/>
    </location>
</feature>